<organism evidence="39">
    <name type="scientific">Timema monikensis</name>
    <dbReference type="NCBI Taxonomy" id="170555"/>
    <lineage>
        <taxon>Eukaryota</taxon>
        <taxon>Metazoa</taxon>
        <taxon>Ecdysozoa</taxon>
        <taxon>Arthropoda</taxon>
        <taxon>Hexapoda</taxon>
        <taxon>Insecta</taxon>
        <taxon>Pterygota</taxon>
        <taxon>Neoptera</taxon>
        <taxon>Polyneoptera</taxon>
        <taxon>Phasmatodea</taxon>
        <taxon>Timematodea</taxon>
        <taxon>Timematoidea</taxon>
        <taxon>Timematidae</taxon>
        <taxon>Timema</taxon>
    </lineage>
</organism>
<dbReference type="Pfam" id="PF00107">
    <property type="entry name" value="ADH_zinc_N"/>
    <property type="match status" value="1"/>
</dbReference>
<dbReference type="GO" id="GO:0006693">
    <property type="term" value="P:prostaglandin metabolic process"/>
    <property type="evidence" value="ECO:0007669"/>
    <property type="project" value="UniProtKB-KW"/>
</dbReference>
<evidence type="ECO:0000256" key="33">
    <source>
        <dbReference type="ARBA" id="ARBA00048953"/>
    </source>
</evidence>
<evidence type="ECO:0000256" key="15">
    <source>
        <dbReference type="ARBA" id="ARBA00022990"/>
    </source>
</evidence>
<evidence type="ECO:0000256" key="20">
    <source>
        <dbReference type="ARBA" id="ARBA00032255"/>
    </source>
</evidence>
<keyword evidence="13" id="KW-0862">Zinc</keyword>
<comment type="catalytic activity">
    <reaction evidence="27">
        <text>13,14-dihydro-15-oxo-prostaglandin F1alpha + NADP(+) = 15-oxoprostaglandin F1alpha + NADPH + H(+)</text>
        <dbReference type="Rhea" id="RHEA:50592"/>
        <dbReference type="ChEBI" id="CHEBI:15378"/>
        <dbReference type="ChEBI" id="CHEBI:57783"/>
        <dbReference type="ChEBI" id="CHEBI:58349"/>
        <dbReference type="ChEBI" id="CHEBI:79072"/>
        <dbReference type="ChEBI" id="CHEBI:133411"/>
    </reaction>
    <physiologicalReaction direction="right-to-left" evidence="27">
        <dbReference type="Rhea" id="RHEA:50594"/>
    </physiologicalReaction>
</comment>
<evidence type="ECO:0000256" key="31">
    <source>
        <dbReference type="ARBA" id="ARBA00048387"/>
    </source>
</evidence>
<comment type="catalytic activity">
    <reaction evidence="33">
        <text>6-trans-leukotriene B4 + NADP(+) = 12-oxo-(5S)-hydroxy-(6E,8E,10E,14Z)-eicosatetraenoate + NADPH + H(+)</text>
        <dbReference type="Rhea" id="RHEA:51204"/>
        <dbReference type="ChEBI" id="CHEBI:15378"/>
        <dbReference type="ChEBI" id="CHEBI:57783"/>
        <dbReference type="ChEBI" id="CHEBI:58349"/>
        <dbReference type="ChEBI" id="CHEBI:90723"/>
        <dbReference type="ChEBI" id="CHEBI:133974"/>
    </reaction>
    <physiologicalReaction direction="left-to-right" evidence="33">
        <dbReference type="Rhea" id="RHEA:51205"/>
    </physiologicalReaction>
</comment>
<evidence type="ECO:0000256" key="6">
    <source>
        <dbReference type="ARBA" id="ARBA00020651"/>
    </source>
</evidence>
<dbReference type="Gene3D" id="3.90.180.10">
    <property type="entry name" value="Medium-chain alcohol dehydrogenases, catalytic domain"/>
    <property type="match status" value="1"/>
</dbReference>
<evidence type="ECO:0000256" key="25">
    <source>
        <dbReference type="ARBA" id="ARBA00047742"/>
    </source>
</evidence>
<evidence type="ECO:0000256" key="1">
    <source>
        <dbReference type="ARBA" id="ARBA00004496"/>
    </source>
</evidence>
<evidence type="ECO:0000256" key="32">
    <source>
        <dbReference type="ARBA" id="ARBA00048591"/>
    </source>
</evidence>
<dbReference type="InterPro" id="IPR013083">
    <property type="entry name" value="Znf_RING/FYVE/PHD"/>
</dbReference>
<dbReference type="GO" id="GO:0008270">
    <property type="term" value="F:zinc ion binding"/>
    <property type="evidence" value="ECO:0007669"/>
    <property type="project" value="UniProtKB-KW"/>
</dbReference>
<keyword evidence="18" id="KW-0379">Hydroxylation</keyword>
<evidence type="ECO:0000256" key="14">
    <source>
        <dbReference type="ARBA" id="ARBA00022857"/>
    </source>
</evidence>
<comment type="subcellular location">
    <subcellularLocation>
        <location evidence="1">Cytoplasm</location>
    </subcellularLocation>
</comment>
<evidence type="ECO:0000256" key="19">
    <source>
        <dbReference type="ARBA" id="ARBA00031851"/>
    </source>
</evidence>
<evidence type="ECO:0000256" key="7">
    <source>
        <dbReference type="ARBA" id="ARBA00022490"/>
    </source>
</evidence>
<evidence type="ECO:0000256" key="29">
    <source>
        <dbReference type="ARBA" id="ARBA00048066"/>
    </source>
</evidence>
<dbReference type="GO" id="GO:0047522">
    <property type="term" value="F:15-oxoprostaglandin 13-reductase [NAD(P)+] activity"/>
    <property type="evidence" value="ECO:0007669"/>
    <property type="project" value="UniProtKB-EC"/>
</dbReference>
<dbReference type="InterPro" id="IPR011032">
    <property type="entry name" value="GroES-like_sf"/>
</dbReference>
<dbReference type="FunFam" id="3.40.50.720:FF:000121">
    <property type="entry name" value="Prostaglandin reductase 2"/>
    <property type="match status" value="1"/>
</dbReference>
<evidence type="ECO:0000256" key="21">
    <source>
        <dbReference type="ARBA" id="ARBA00032297"/>
    </source>
</evidence>
<evidence type="ECO:0000256" key="5">
    <source>
        <dbReference type="ARBA" id="ARBA00012410"/>
    </source>
</evidence>
<dbReference type="CDD" id="cd08294">
    <property type="entry name" value="leukotriene_B4_DH_like"/>
    <property type="match status" value="1"/>
</dbReference>
<reference evidence="39" key="1">
    <citation type="submission" date="2020-11" db="EMBL/GenBank/DDBJ databases">
        <authorList>
            <person name="Tran Van P."/>
        </authorList>
    </citation>
    <scope>NUCLEOTIDE SEQUENCE</scope>
</reference>
<keyword evidence="10" id="KW-0479">Metal-binding</keyword>
<evidence type="ECO:0000256" key="27">
    <source>
        <dbReference type="ARBA" id="ARBA00047878"/>
    </source>
</evidence>
<sequence length="439" mass="48140">MRMSLYCACLKGARLIGSPYKFHKKRIPTVSLTSAFHISAKNMTKARKFVLAKRFVGEPKESDLKLVEEELPPLRDKEILVEAEWLSVDPYMKPYSAWLPVGTTMLGGQVARVIESCNPDIKVGDRLMGYFGWRDKTVVDMRQSNNLPMPEKPYVLPDFEGLPASLGVGVLGMPGNTAYFGFLEICRPQPGEVVVVSGAAGAVGSLVGQIAKLKGCKVIGFAGTDDKVRWLKEELNFDEAFNYKTENPTLVLKQAAPEGVDCYFDNAGGELSSAILNRMNQGGRIAVCGSTSSYNAVNKLPAGGPASIDLQGVEDGRFHRKAMERSLAGRDQTKHKGKLKYRETVTEGFENMPKAFIGMLRGENTGKAVPSMADDAAVCRNTEPDCAADLKRSFECPICLVFMNAHIYQCRNGHSLCGPCRDKVADCPTCQEKYINVLK</sequence>
<dbReference type="CDD" id="cd16571">
    <property type="entry name" value="RING-HC_SIAHs"/>
    <property type="match status" value="1"/>
</dbReference>
<dbReference type="GO" id="GO:0005737">
    <property type="term" value="C:cytoplasm"/>
    <property type="evidence" value="ECO:0007669"/>
    <property type="project" value="UniProtKB-SubCell"/>
</dbReference>
<dbReference type="PANTHER" id="PTHR43205:SF7">
    <property type="entry name" value="PROSTAGLANDIN REDUCTASE 1"/>
    <property type="match status" value="1"/>
</dbReference>
<dbReference type="InterPro" id="IPR036291">
    <property type="entry name" value="NAD(P)-bd_dom_sf"/>
</dbReference>
<evidence type="ECO:0000256" key="13">
    <source>
        <dbReference type="ARBA" id="ARBA00022833"/>
    </source>
</evidence>
<keyword evidence="15" id="KW-0007">Acetylation</keyword>
<keyword evidence="16" id="KW-0560">Oxidoreductase</keyword>
<dbReference type="Pfam" id="PF16884">
    <property type="entry name" value="ADH_N_2"/>
    <property type="match status" value="1"/>
</dbReference>
<evidence type="ECO:0000256" key="12">
    <source>
        <dbReference type="ARBA" id="ARBA00022832"/>
    </source>
</evidence>
<keyword evidence="17" id="KW-0443">Lipid metabolism</keyword>
<comment type="catalytic activity">
    <reaction evidence="36">
        <text>an n-alkanal + NADP(+) = an alk-2-enal + NADPH + H(+)</text>
        <dbReference type="Rhea" id="RHEA:13737"/>
        <dbReference type="ChEBI" id="CHEBI:12834"/>
        <dbReference type="ChEBI" id="CHEBI:13757"/>
        <dbReference type="ChEBI" id="CHEBI:15378"/>
        <dbReference type="ChEBI" id="CHEBI:57783"/>
        <dbReference type="ChEBI" id="CHEBI:58349"/>
        <dbReference type="EC" id="1.3.1.74"/>
    </reaction>
    <physiologicalReaction direction="right-to-left" evidence="36">
        <dbReference type="Rhea" id="RHEA:13739"/>
    </physiologicalReaction>
</comment>
<dbReference type="AlphaFoldDB" id="A0A7R9DYV0"/>
<dbReference type="Gene3D" id="3.30.40.10">
    <property type="entry name" value="Zinc/RING finger domain, C3HC4 (zinc finger)"/>
    <property type="match status" value="1"/>
</dbReference>
<evidence type="ECO:0000313" key="39">
    <source>
        <dbReference type="EMBL" id="CAD7424294.1"/>
    </source>
</evidence>
<dbReference type="SMART" id="SM00829">
    <property type="entry name" value="PKS_ER"/>
    <property type="match status" value="1"/>
</dbReference>
<proteinExistence type="inferred from homology"/>
<evidence type="ECO:0000256" key="26">
    <source>
        <dbReference type="ARBA" id="ARBA00047871"/>
    </source>
</evidence>
<comment type="catalytic activity">
    <reaction evidence="29">
        <text>nonan-2-one + NADP(+) = (3E)-nonen-2-one + NADPH + H(+)</text>
        <dbReference type="Rhea" id="RHEA:50616"/>
        <dbReference type="ChEBI" id="CHEBI:15378"/>
        <dbReference type="ChEBI" id="CHEBI:57783"/>
        <dbReference type="ChEBI" id="CHEBI:58349"/>
        <dbReference type="ChEBI" id="CHEBI:77927"/>
        <dbReference type="ChEBI" id="CHEBI:133457"/>
    </reaction>
    <physiologicalReaction direction="right-to-left" evidence="29">
        <dbReference type="Rhea" id="RHEA:50618"/>
    </physiologicalReaction>
</comment>
<evidence type="ECO:0000256" key="9">
    <source>
        <dbReference type="ARBA" id="ARBA00022553"/>
    </source>
</evidence>
<comment type="catalytic activity">
    <reaction evidence="32">
        <text>20-hydroxy-leukotriene B4 + NADP(+) = 12-oxo-20-hydroxy-leukotriene B4 + NADPH + H(+)</text>
        <dbReference type="Rhea" id="RHEA:51208"/>
        <dbReference type="ChEBI" id="CHEBI:15378"/>
        <dbReference type="ChEBI" id="CHEBI:57460"/>
        <dbReference type="ChEBI" id="CHEBI:57783"/>
        <dbReference type="ChEBI" id="CHEBI:58349"/>
        <dbReference type="ChEBI" id="CHEBI:133346"/>
    </reaction>
    <physiologicalReaction direction="left-to-right" evidence="32">
        <dbReference type="Rhea" id="RHEA:51209"/>
    </physiologicalReaction>
</comment>
<comment type="catalytic activity">
    <reaction evidence="34">
        <text>(5S,12S)-dihydroxy-(6E,10E,12E,14Z)-eicosatetraenoate + NADP(+) = 12-oxo-(5S)-hydroxy-(6E,8E,10E,14Z)-eicosatetraenoate + NADPH + H(+)</text>
        <dbReference type="Rhea" id="RHEA:51212"/>
        <dbReference type="ChEBI" id="CHEBI:15378"/>
        <dbReference type="ChEBI" id="CHEBI:57783"/>
        <dbReference type="ChEBI" id="CHEBI:58349"/>
        <dbReference type="ChEBI" id="CHEBI:133974"/>
        <dbReference type="ChEBI" id="CHEBI:133975"/>
    </reaction>
    <physiologicalReaction direction="left-to-right" evidence="34">
        <dbReference type="Rhea" id="RHEA:51213"/>
    </physiologicalReaction>
</comment>
<evidence type="ECO:0000256" key="4">
    <source>
        <dbReference type="ARBA" id="ARBA00011981"/>
    </source>
</evidence>
<evidence type="ECO:0000256" key="18">
    <source>
        <dbReference type="ARBA" id="ARBA00023278"/>
    </source>
</evidence>
<evidence type="ECO:0000256" key="3">
    <source>
        <dbReference type="ARBA" id="ARBA00011852"/>
    </source>
</evidence>
<keyword evidence="12" id="KW-0276">Fatty acid metabolism</keyword>
<dbReference type="EC" id="1.3.1.48" evidence="4"/>
<evidence type="ECO:0000256" key="10">
    <source>
        <dbReference type="ARBA" id="ARBA00022723"/>
    </source>
</evidence>
<dbReference type="PANTHER" id="PTHR43205">
    <property type="entry name" value="PROSTAGLANDIN REDUCTASE"/>
    <property type="match status" value="1"/>
</dbReference>
<dbReference type="InterPro" id="IPR045010">
    <property type="entry name" value="MDR_fam"/>
</dbReference>
<keyword evidence="8" id="KW-0644">Prostaglandin metabolism</keyword>
<dbReference type="InterPro" id="IPR020843">
    <property type="entry name" value="ER"/>
</dbReference>
<comment type="similarity">
    <text evidence="2">Belongs to the NADP-dependent oxidoreductase L4BD family.</text>
</comment>
<dbReference type="InterPro" id="IPR041694">
    <property type="entry name" value="ADH_N_2"/>
</dbReference>
<evidence type="ECO:0000259" key="38">
    <source>
        <dbReference type="SMART" id="SM00829"/>
    </source>
</evidence>
<comment type="catalytic activity">
    <reaction evidence="26">
        <text>leukotriene B4 + NADP(+) = 12-oxo-leukotriene B4 + NADPH + H(+)</text>
        <dbReference type="Rhea" id="RHEA:50608"/>
        <dbReference type="ChEBI" id="CHEBI:15378"/>
        <dbReference type="ChEBI" id="CHEBI:57461"/>
        <dbReference type="ChEBI" id="CHEBI:57783"/>
        <dbReference type="ChEBI" id="CHEBI:58349"/>
        <dbReference type="ChEBI" id="CHEBI:133309"/>
    </reaction>
    <physiologicalReaction direction="left-to-right" evidence="26">
        <dbReference type="Rhea" id="RHEA:50609"/>
    </physiologicalReaction>
</comment>
<dbReference type="InterPro" id="IPR049548">
    <property type="entry name" value="Sina-like_RING"/>
</dbReference>
<evidence type="ECO:0000256" key="24">
    <source>
        <dbReference type="ARBA" id="ARBA00047617"/>
    </source>
</evidence>
<comment type="catalytic activity">
    <reaction evidence="30">
        <text>13,14-dihydro-15-oxo-PGF2alpha + NADP(+) = 15-oxoprostaglandin F2alpha + NADPH + H(+)</text>
        <dbReference type="Rhea" id="RHEA:50588"/>
        <dbReference type="ChEBI" id="CHEBI:15378"/>
        <dbReference type="ChEBI" id="CHEBI:57783"/>
        <dbReference type="ChEBI" id="CHEBI:58349"/>
        <dbReference type="ChEBI" id="CHEBI:133374"/>
        <dbReference type="ChEBI" id="CHEBI:133409"/>
    </reaction>
    <physiologicalReaction direction="right-to-left" evidence="30">
        <dbReference type="Rhea" id="RHEA:50590"/>
    </physiologicalReaction>
</comment>
<evidence type="ECO:0000256" key="36">
    <source>
        <dbReference type="ARBA" id="ARBA00049179"/>
    </source>
</evidence>
<evidence type="ECO:0000256" key="34">
    <source>
        <dbReference type="ARBA" id="ARBA00049068"/>
    </source>
</evidence>
<evidence type="ECO:0000256" key="2">
    <source>
        <dbReference type="ARBA" id="ARBA00010460"/>
    </source>
</evidence>
<protein>
    <recommendedName>
        <fullName evidence="6">Prostaglandin reductase 1</fullName>
        <ecNumber evidence="4">1.3.1.48</ecNumber>
        <ecNumber evidence="5">1.3.1.74</ecNumber>
    </recommendedName>
    <alternativeName>
        <fullName evidence="22">15-oxoprostaglandin 13-reductase</fullName>
    </alternativeName>
    <alternativeName>
        <fullName evidence="20">Dithiolethione-inducible gene 1 protein</fullName>
    </alternativeName>
    <alternativeName>
        <fullName evidence="19">Leukotriene B4 12-hydroxydehydrogenase</fullName>
    </alternativeName>
    <alternativeName>
        <fullName evidence="21">NAD(P)H-dependent alkenal/one oxidoreductase</fullName>
    </alternativeName>
</protein>
<accession>A0A7R9DYV0</accession>
<comment type="catalytic activity">
    <reaction evidence="24">
        <text>decanal + NADP(+) = (2E)-decenal + NADPH + H(+)</text>
        <dbReference type="Rhea" id="RHEA:50612"/>
        <dbReference type="ChEBI" id="CHEBI:15378"/>
        <dbReference type="ChEBI" id="CHEBI:31457"/>
        <dbReference type="ChEBI" id="CHEBI:57783"/>
        <dbReference type="ChEBI" id="CHEBI:58349"/>
        <dbReference type="ChEBI" id="CHEBI:133455"/>
    </reaction>
    <physiologicalReaction direction="right-to-left" evidence="24">
        <dbReference type="Rhea" id="RHEA:50614"/>
    </physiologicalReaction>
</comment>
<evidence type="ECO:0000256" key="22">
    <source>
        <dbReference type="ARBA" id="ARBA00033119"/>
    </source>
</evidence>
<feature type="domain" description="Enoyl reductase (ER)" evidence="38">
    <location>
        <begin position="60"/>
        <end position="370"/>
    </location>
</feature>
<evidence type="ECO:0000256" key="37">
    <source>
        <dbReference type="ARBA" id="ARBA00049368"/>
    </source>
</evidence>
<keyword evidence="7" id="KW-0963">Cytoplasm</keyword>
<comment type="catalytic activity">
    <reaction evidence="37">
        <text>hexanal + NADP(+) = (E)-hex-2-enal + NADPH + H(+)</text>
        <dbReference type="Rhea" id="RHEA:50776"/>
        <dbReference type="ChEBI" id="CHEBI:15378"/>
        <dbReference type="ChEBI" id="CHEBI:28913"/>
        <dbReference type="ChEBI" id="CHEBI:57783"/>
        <dbReference type="ChEBI" id="CHEBI:58349"/>
        <dbReference type="ChEBI" id="CHEBI:88528"/>
    </reaction>
    <physiologicalReaction direction="right-to-left" evidence="37">
        <dbReference type="Rhea" id="RHEA:50778"/>
    </physiologicalReaction>
</comment>
<evidence type="ECO:0000256" key="23">
    <source>
        <dbReference type="ARBA" id="ARBA00047461"/>
    </source>
</evidence>
<evidence type="ECO:0000256" key="17">
    <source>
        <dbReference type="ARBA" id="ARBA00023098"/>
    </source>
</evidence>
<dbReference type="EMBL" id="OB792774">
    <property type="protein sequence ID" value="CAD7424294.1"/>
    <property type="molecule type" value="Genomic_DNA"/>
</dbReference>
<evidence type="ECO:0000256" key="11">
    <source>
        <dbReference type="ARBA" id="ARBA00022771"/>
    </source>
</evidence>
<dbReference type="SUPFAM" id="SSF51735">
    <property type="entry name" value="NAD(P)-binding Rossmann-fold domains"/>
    <property type="match status" value="1"/>
</dbReference>
<comment type="subunit">
    <text evidence="3">Monomer or homodimer.</text>
</comment>
<comment type="catalytic activity">
    <reaction evidence="31">
        <text>4-hydroxynonanal + NADP(+) = (E)-4-hydroxynon-2-enal + NADPH + H(+)</text>
        <dbReference type="Rhea" id="RHEA:64736"/>
        <dbReference type="ChEBI" id="CHEBI:15378"/>
        <dbReference type="ChEBI" id="CHEBI:57783"/>
        <dbReference type="ChEBI" id="CHEBI:58349"/>
        <dbReference type="ChEBI" id="CHEBI:58968"/>
        <dbReference type="ChEBI" id="CHEBI:156112"/>
    </reaction>
    <physiologicalReaction direction="right-to-left" evidence="31">
        <dbReference type="Rhea" id="RHEA:64738"/>
    </physiologicalReaction>
</comment>
<keyword evidence="9" id="KW-0597">Phosphoprotein</keyword>
<dbReference type="SUPFAM" id="SSF50129">
    <property type="entry name" value="GroES-like"/>
    <property type="match status" value="2"/>
</dbReference>
<dbReference type="Gene3D" id="3.40.50.720">
    <property type="entry name" value="NAD(P)-binding Rossmann-like Domain"/>
    <property type="match status" value="1"/>
</dbReference>
<comment type="catalytic activity">
    <reaction evidence="25">
        <text>pentan-2-one + NADP(+) = (E)-pent-3-en-2-one + NADPH + H(+)</text>
        <dbReference type="Rhea" id="RHEA:50788"/>
        <dbReference type="ChEBI" id="CHEBI:15378"/>
        <dbReference type="ChEBI" id="CHEBI:16472"/>
        <dbReference type="ChEBI" id="CHEBI:57783"/>
        <dbReference type="ChEBI" id="CHEBI:58349"/>
        <dbReference type="ChEBI" id="CHEBI:145276"/>
    </reaction>
    <physiologicalReaction direction="right-to-left" evidence="25">
        <dbReference type="Rhea" id="RHEA:50790"/>
    </physiologicalReaction>
</comment>
<keyword evidence="11" id="KW-0863">Zinc-finger</keyword>
<dbReference type="Pfam" id="PF21362">
    <property type="entry name" value="Sina_RING"/>
    <property type="match status" value="1"/>
</dbReference>
<evidence type="ECO:0000256" key="8">
    <source>
        <dbReference type="ARBA" id="ARBA00022501"/>
    </source>
</evidence>
<dbReference type="EC" id="1.3.1.74" evidence="5"/>
<evidence type="ECO:0000256" key="16">
    <source>
        <dbReference type="ARBA" id="ARBA00023002"/>
    </source>
</evidence>
<dbReference type="InterPro" id="IPR013149">
    <property type="entry name" value="ADH-like_C"/>
</dbReference>
<name>A0A7R9DYV0_9NEOP</name>
<evidence type="ECO:0000256" key="35">
    <source>
        <dbReference type="ARBA" id="ARBA00049070"/>
    </source>
</evidence>
<gene>
    <name evidence="39" type="ORF">TMSB3V08_LOCUS1251</name>
</gene>
<comment type="catalytic activity">
    <reaction evidence="35">
        <text>13,14-dihydro-15-oxo-prostaglandin E1 + NADP(+) = 15-oxoprostaglandin E1 + NADPH + H(+)</text>
        <dbReference type="Rhea" id="RHEA:50584"/>
        <dbReference type="ChEBI" id="CHEBI:15378"/>
        <dbReference type="ChEBI" id="CHEBI:57401"/>
        <dbReference type="ChEBI" id="CHEBI:57783"/>
        <dbReference type="ChEBI" id="CHEBI:58349"/>
        <dbReference type="ChEBI" id="CHEBI:133408"/>
    </reaction>
    <physiologicalReaction direction="right-to-left" evidence="35">
        <dbReference type="Rhea" id="RHEA:50586"/>
    </physiologicalReaction>
</comment>
<keyword evidence="14" id="KW-0521">NADP</keyword>
<comment type="catalytic activity">
    <reaction evidence="23">
        <text>octanal + NADP(+) = (2E)-octenal + NADPH + H(+)</text>
        <dbReference type="Rhea" id="RHEA:50780"/>
        <dbReference type="ChEBI" id="CHEBI:15378"/>
        <dbReference type="ChEBI" id="CHEBI:17935"/>
        <dbReference type="ChEBI" id="CHEBI:57783"/>
        <dbReference type="ChEBI" id="CHEBI:58349"/>
        <dbReference type="ChEBI" id="CHEBI:61748"/>
    </reaction>
    <physiologicalReaction direction="right-to-left" evidence="23">
        <dbReference type="Rhea" id="RHEA:50782"/>
    </physiologicalReaction>
</comment>
<comment type="catalytic activity">
    <reaction evidence="28">
        <text>dodecanal + NADP(+) = (2E)-dodecenal + NADPH + H(+)</text>
        <dbReference type="Rhea" id="RHEA:50784"/>
        <dbReference type="ChEBI" id="CHEBI:15378"/>
        <dbReference type="ChEBI" id="CHEBI:27836"/>
        <dbReference type="ChEBI" id="CHEBI:57783"/>
        <dbReference type="ChEBI" id="CHEBI:58349"/>
        <dbReference type="ChEBI" id="CHEBI:133741"/>
    </reaction>
    <physiologicalReaction direction="right-to-left" evidence="28">
        <dbReference type="Rhea" id="RHEA:50786"/>
    </physiologicalReaction>
</comment>
<evidence type="ECO:0000256" key="30">
    <source>
        <dbReference type="ARBA" id="ARBA00048290"/>
    </source>
</evidence>
<dbReference type="GO" id="GO:0032440">
    <property type="term" value="F:2-alkenal reductase [NAD(P)H] activity"/>
    <property type="evidence" value="ECO:0007669"/>
    <property type="project" value="UniProtKB-EC"/>
</dbReference>
<dbReference type="InterPro" id="IPR014190">
    <property type="entry name" value="PTGR1"/>
</dbReference>
<evidence type="ECO:0000256" key="28">
    <source>
        <dbReference type="ARBA" id="ARBA00047903"/>
    </source>
</evidence>